<dbReference type="Pfam" id="PF00069">
    <property type="entry name" value="Pkinase"/>
    <property type="match status" value="1"/>
</dbReference>
<evidence type="ECO:0000256" key="1">
    <source>
        <dbReference type="ARBA" id="ARBA00022679"/>
    </source>
</evidence>
<feature type="domain" description="Protein kinase" evidence="6">
    <location>
        <begin position="229"/>
        <end position="311"/>
    </location>
</feature>
<feature type="binding site" evidence="5">
    <location>
        <position position="259"/>
    </location>
    <ligand>
        <name>ATP</name>
        <dbReference type="ChEBI" id="CHEBI:30616"/>
    </ligand>
</feature>
<dbReference type="InterPro" id="IPR000719">
    <property type="entry name" value="Prot_kinase_dom"/>
</dbReference>
<dbReference type="GO" id="GO:0005634">
    <property type="term" value="C:nucleus"/>
    <property type="evidence" value="ECO:0007669"/>
    <property type="project" value="TreeGrafter"/>
</dbReference>
<keyword evidence="8" id="KW-1185">Reference proteome</keyword>
<dbReference type="Gene3D" id="3.30.200.20">
    <property type="entry name" value="Phosphorylase Kinase, domain 1"/>
    <property type="match status" value="1"/>
</dbReference>
<keyword evidence="4 5" id="KW-0067">ATP-binding</keyword>
<evidence type="ECO:0000256" key="4">
    <source>
        <dbReference type="ARBA" id="ARBA00022840"/>
    </source>
</evidence>
<sequence>MVECENSKLVFIENDYVIERLNDISTIYKTEWKKCLSTGLVDLKKRAFGSQFKLFKYVKRFDCLSIALLLAVSSIGRKCESLITQDSSIFNKCKKQLEMYAMEYKKKDKTLTNATICKSELEEKMTCFFNSIFNIEENRAFNSIPKNLLEFLKYMCICVFSDAKVFCKIASHDFLKRDCFDDLDEVFSPIKQNLDKYSEKIPNLCGIEQNGATNTILNSYIPSRFKNDFVAIQHLGVGGFGSVIKVKNVLDGNFYAIKKIKLNSYDGNLTKRLTREVKLLSRLNHENVVRYYQSWIEMNIDGNSAFESDSE</sequence>
<evidence type="ECO:0000256" key="3">
    <source>
        <dbReference type="ARBA" id="ARBA00022777"/>
    </source>
</evidence>
<comment type="caution">
    <text evidence="7">The sequence shown here is derived from an EMBL/GenBank/DDBJ whole genome shotgun (WGS) entry which is preliminary data.</text>
</comment>
<dbReference type="AlphaFoldDB" id="A0A177ANP0"/>
<dbReference type="PANTHER" id="PTHR11042">
    <property type="entry name" value="EUKARYOTIC TRANSLATION INITIATION FACTOR 2-ALPHA KINASE EIF2-ALPHA KINASE -RELATED"/>
    <property type="match status" value="1"/>
</dbReference>
<dbReference type="GO" id="GO:1990625">
    <property type="term" value="P:negative regulation of cytoplasmic translational initiation in response to stress"/>
    <property type="evidence" value="ECO:0007669"/>
    <property type="project" value="TreeGrafter"/>
</dbReference>
<dbReference type="GO" id="GO:0005524">
    <property type="term" value="F:ATP binding"/>
    <property type="evidence" value="ECO:0007669"/>
    <property type="project" value="UniProtKB-UniRule"/>
</dbReference>
<dbReference type="GO" id="GO:0004694">
    <property type="term" value="F:eukaryotic translation initiation factor 2alpha kinase activity"/>
    <property type="evidence" value="ECO:0007669"/>
    <property type="project" value="TreeGrafter"/>
</dbReference>
<keyword evidence="1" id="KW-0808">Transferase</keyword>
<keyword evidence="3" id="KW-0418">Kinase</keyword>
<keyword evidence="2 5" id="KW-0547">Nucleotide-binding</keyword>
<gene>
    <name evidence="7" type="ORF">A3Q56_08650</name>
</gene>
<reference evidence="7 8" key="1">
    <citation type="submission" date="2016-04" db="EMBL/GenBank/DDBJ databases">
        <title>The genome of Intoshia linei affirms orthonectids as highly simplified spiralians.</title>
        <authorList>
            <person name="Mikhailov K.V."/>
            <person name="Slusarev G.S."/>
            <person name="Nikitin M.A."/>
            <person name="Logacheva M.D."/>
            <person name="Penin A."/>
            <person name="Aleoshin V."/>
            <person name="Panchin Y.V."/>
        </authorList>
    </citation>
    <scope>NUCLEOTIDE SEQUENCE [LARGE SCALE GENOMIC DNA]</scope>
    <source>
        <strain evidence="7">Intl2013</strain>
        <tissue evidence="7">Whole animal</tissue>
    </source>
</reference>
<dbReference type="GO" id="GO:0005829">
    <property type="term" value="C:cytosol"/>
    <property type="evidence" value="ECO:0007669"/>
    <property type="project" value="TreeGrafter"/>
</dbReference>
<dbReference type="SUPFAM" id="SSF56112">
    <property type="entry name" value="Protein kinase-like (PK-like)"/>
    <property type="match status" value="1"/>
</dbReference>
<evidence type="ECO:0000256" key="2">
    <source>
        <dbReference type="ARBA" id="ARBA00022741"/>
    </source>
</evidence>
<dbReference type="PROSITE" id="PS00107">
    <property type="entry name" value="PROTEIN_KINASE_ATP"/>
    <property type="match status" value="1"/>
</dbReference>
<evidence type="ECO:0000256" key="5">
    <source>
        <dbReference type="PROSITE-ProRule" id="PRU10141"/>
    </source>
</evidence>
<name>A0A177ANP0_9BILA</name>
<evidence type="ECO:0000313" key="8">
    <source>
        <dbReference type="Proteomes" id="UP000078046"/>
    </source>
</evidence>
<organism evidence="7 8">
    <name type="scientific">Intoshia linei</name>
    <dbReference type="NCBI Taxonomy" id="1819745"/>
    <lineage>
        <taxon>Eukaryota</taxon>
        <taxon>Metazoa</taxon>
        <taxon>Spiralia</taxon>
        <taxon>Lophotrochozoa</taxon>
        <taxon>Mesozoa</taxon>
        <taxon>Orthonectida</taxon>
        <taxon>Rhopaluridae</taxon>
        <taxon>Intoshia</taxon>
    </lineage>
</organism>
<dbReference type="PANTHER" id="PTHR11042:SF136">
    <property type="entry name" value="EIF-2-ALPHA KINASE GCN2"/>
    <property type="match status" value="1"/>
</dbReference>
<proteinExistence type="predicted"/>
<dbReference type="PROSITE" id="PS50011">
    <property type="entry name" value="PROTEIN_KINASE_DOM"/>
    <property type="match status" value="1"/>
</dbReference>
<dbReference type="InterPro" id="IPR017441">
    <property type="entry name" value="Protein_kinase_ATP_BS"/>
</dbReference>
<dbReference type="EMBL" id="LWCA01002912">
    <property type="protein sequence ID" value="OAF63645.1"/>
    <property type="molecule type" value="Genomic_DNA"/>
</dbReference>
<evidence type="ECO:0000313" key="7">
    <source>
        <dbReference type="EMBL" id="OAF63645.1"/>
    </source>
</evidence>
<dbReference type="Proteomes" id="UP000078046">
    <property type="component" value="Unassembled WGS sequence"/>
</dbReference>
<dbReference type="InterPro" id="IPR011009">
    <property type="entry name" value="Kinase-like_dom_sf"/>
</dbReference>
<protein>
    <recommendedName>
        <fullName evidence="6">Protein kinase domain-containing protein</fullName>
    </recommendedName>
</protein>
<feature type="non-terminal residue" evidence="7">
    <location>
        <position position="311"/>
    </location>
</feature>
<accession>A0A177ANP0</accession>
<evidence type="ECO:0000259" key="6">
    <source>
        <dbReference type="PROSITE" id="PS50011"/>
    </source>
</evidence>
<dbReference type="InterPro" id="IPR050339">
    <property type="entry name" value="CC_SR_Kinase"/>
</dbReference>
<dbReference type="OrthoDB" id="6778822at2759"/>